<evidence type="ECO:0000313" key="4">
    <source>
        <dbReference type="EMBL" id="BCB28751.1"/>
    </source>
</evidence>
<dbReference type="GO" id="GO:0030428">
    <property type="term" value="C:cell septum"/>
    <property type="evidence" value="ECO:0007669"/>
    <property type="project" value="TreeGrafter"/>
</dbReference>
<keyword evidence="2" id="KW-0472">Membrane</keyword>
<evidence type="ECO:0000259" key="3">
    <source>
        <dbReference type="PROSITE" id="PS51724"/>
    </source>
</evidence>
<dbReference type="InterPro" id="IPR007730">
    <property type="entry name" value="SPOR-like_dom"/>
</dbReference>
<dbReference type="Pfam" id="PF05036">
    <property type="entry name" value="SPOR"/>
    <property type="match status" value="1"/>
</dbReference>
<proteinExistence type="predicted"/>
<dbReference type="KEGG" id="slac:SKTS_36370"/>
<dbReference type="GO" id="GO:0032153">
    <property type="term" value="C:cell division site"/>
    <property type="evidence" value="ECO:0007669"/>
    <property type="project" value="TreeGrafter"/>
</dbReference>
<dbReference type="PROSITE" id="PS51724">
    <property type="entry name" value="SPOR"/>
    <property type="match status" value="1"/>
</dbReference>
<feature type="transmembrane region" description="Helical" evidence="2">
    <location>
        <begin position="21"/>
        <end position="43"/>
    </location>
</feature>
<sequence length="202" mass="21589">MSRDYKPAPKSTSSKKSGSPMLTGIFIGMFIGLAIALAVAVVVKGSPSPFVEHKSEATTNDKAPPTPAAQADKPAEDKAKPAEKPRFDFYTILPGVEEPVSENDIKQQASENAAKSQYYLQAGAFQSEGEADNLKAKLALMGVEATIQTVTVPDKGIWHRVRVGPYSNVDDLNRMRTTLTQNGVSASLVKVHDQAQAAVPAH</sequence>
<dbReference type="PANTHER" id="PTHR38687">
    <property type="entry name" value="CELL DIVISION PROTEIN DEDD-RELATED"/>
    <property type="match status" value="1"/>
</dbReference>
<gene>
    <name evidence="4" type="ORF">SKTS_36370</name>
</gene>
<dbReference type="RefSeq" id="WP_173068651.1">
    <property type="nucleotide sequence ID" value="NZ_AP022853.1"/>
</dbReference>
<dbReference type="AlphaFoldDB" id="A0A6F8VHV7"/>
<organism evidence="4 5">
    <name type="scientific">Sulfurimicrobium lacus</name>
    <dbReference type="NCBI Taxonomy" id="2715678"/>
    <lineage>
        <taxon>Bacteria</taxon>
        <taxon>Pseudomonadati</taxon>
        <taxon>Pseudomonadota</taxon>
        <taxon>Betaproteobacteria</taxon>
        <taxon>Nitrosomonadales</taxon>
        <taxon>Sulfuricellaceae</taxon>
        <taxon>Sulfurimicrobium</taxon>
    </lineage>
</organism>
<keyword evidence="2" id="KW-0812">Transmembrane</keyword>
<evidence type="ECO:0000256" key="2">
    <source>
        <dbReference type="SAM" id="Phobius"/>
    </source>
</evidence>
<dbReference type="EMBL" id="AP022853">
    <property type="protein sequence ID" value="BCB28751.1"/>
    <property type="molecule type" value="Genomic_DNA"/>
</dbReference>
<dbReference type="GO" id="GO:0032506">
    <property type="term" value="P:cytokinetic process"/>
    <property type="evidence" value="ECO:0007669"/>
    <property type="project" value="TreeGrafter"/>
</dbReference>
<keyword evidence="2" id="KW-1133">Transmembrane helix</keyword>
<dbReference type="Gene3D" id="3.30.70.1070">
    <property type="entry name" value="Sporulation related repeat"/>
    <property type="match status" value="1"/>
</dbReference>
<dbReference type="Proteomes" id="UP000502260">
    <property type="component" value="Chromosome"/>
</dbReference>
<feature type="region of interest" description="Disordered" evidence="1">
    <location>
        <begin position="52"/>
        <end position="81"/>
    </location>
</feature>
<name>A0A6F8VHV7_9PROT</name>
<dbReference type="PANTHER" id="PTHR38687:SF1">
    <property type="entry name" value="CELL DIVISION PROTEIN DEDD"/>
    <property type="match status" value="1"/>
</dbReference>
<evidence type="ECO:0000256" key="1">
    <source>
        <dbReference type="SAM" id="MobiDB-lite"/>
    </source>
</evidence>
<dbReference type="GO" id="GO:0042834">
    <property type="term" value="F:peptidoglycan binding"/>
    <property type="evidence" value="ECO:0007669"/>
    <property type="project" value="InterPro"/>
</dbReference>
<keyword evidence="5" id="KW-1185">Reference proteome</keyword>
<dbReference type="InterPro" id="IPR036680">
    <property type="entry name" value="SPOR-like_sf"/>
</dbReference>
<accession>A0A6F8VHV7</accession>
<evidence type="ECO:0000313" key="5">
    <source>
        <dbReference type="Proteomes" id="UP000502260"/>
    </source>
</evidence>
<dbReference type="SUPFAM" id="SSF110997">
    <property type="entry name" value="Sporulation related repeat"/>
    <property type="match status" value="1"/>
</dbReference>
<dbReference type="InterPro" id="IPR052521">
    <property type="entry name" value="Cell_div_SPOR-domain"/>
</dbReference>
<reference evidence="5" key="1">
    <citation type="submission" date="2020-03" db="EMBL/GenBank/DDBJ databases">
        <title>Complete genome sequence of sulfur-oxidizing bacterium skT11.</title>
        <authorList>
            <person name="Kanda M."/>
            <person name="Kojima H."/>
            <person name="Fukui M."/>
        </authorList>
    </citation>
    <scope>NUCLEOTIDE SEQUENCE [LARGE SCALE GENOMIC DNA]</scope>
    <source>
        <strain evidence="5">skT11</strain>
    </source>
</reference>
<feature type="domain" description="SPOR" evidence="3">
    <location>
        <begin position="112"/>
        <end position="192"/>
    </location>
</feature>
<protein>
    <recommendedName>
        <fullName evidence="3">SPOR domain-containing protein</fullName>
    </recommendedName>
</protein>